<accession>A0A8H7NR70</accession>
<organism evidence="1 2">
    <name type="scientific">Rhodonia placenta</name>
    <dbReference type="NCBI Taxonomy" id="104341"/>
    <lineage>
        <taxon>Eukaryota</taxon>
        <taxon>Fungi</taxon>
        <taxon>Dikarya</taxon>
        <taxon>Basidiomycota</taxon>
        <taxon>Agaricomycotina</taxon>
        <taxon>Agaricomycetes</taxon>
        <taxon>Polyporales</taxon>
        <taxon>Adustoporiaceae</taxon>
        <taxon>Rhodonia</taxon>
    </lineage>
</organism>
<dbReference type="Proteomes" id="UP000639403">
    <property type="component" value="Unassembled WGS sequence"/>
</dbReference>
<name>A0A8H7NR70_9APHY</name>
<dbReference type="EMBL" id="JADOXO010001508">
    <property type="protein sequence ID" value="KAF9795611.1"/>
    <property type="molecule type" value="Genomic_DNA"/>
</dbReference>
<evidence type="ECO:0000313" key="1">
    <source>
        <dbReference type="EMBL" id="KAF9795611.1"/>
    </source>
</evidence>
<proteinExistence type="predicted"/>
<protein>
    <submittedName>
        <fullName evidence="1">Uncharacterized protein</fullName>
    </submittedName>
</protein>
<gene>
    <name evidence="1" type="ORF">IEO21_11088</name>
</gene>
<evidence type="ECO:0000313" key="2">
    <source>
        <dbReference type="Proteomes" id="UP000639403"/>
    </source>
</evidence>
<comment type="caution">
    <text evidence="1">The sequence shown here is derived from an EMBL/GenBank/DDBJ whole genome shotgun (WGS) entry which is preliminary data.</text>
</comment>
<dbReference type="AlphaFoldDB" id="A0A8H7NR70"/>
<reference evidence="1" key="2">
    <citation type="journal article" name="Front. Microbiol.">
        <title>Degradative Capacity of Two Strains of Rhodonia placenta: From Phenotype to Genotype.</title>
        <authorList>
            <person name="Kolle M."/>
            <person name="Horta M.A.C."/>
            <person name="Nowrousian M."/>
            <person name="Ohm R.A."/>
            <person name="Benz J.P."/>
            <person name="Pilgard A."/>
        </authorList>
    </citation>
    <scope>NUCLEOTIDE SEQUENCE</scope>
    <source>
        <strain evidence="1">FPRL280</strain>
    </source>
</reference>
<reference evidence="1" key="1">
    <citation type="submission" date="2020-11" db="EMBL/GenBank/DDBJ databases">
        <authorList>
            <person name="Koelle M."/>
            <person name="Horta M.A.C."/>
            <person name="Nowrousian M."/>
            <person name="Ohm R.A."/>
            <person name="Benz P."/>
            <person name="Pilgard A."/>
        </authorList>
    </citation>
    <scope>NUCLEOTIDE SEQUENCE</scope>
    <source>
        <strain evidence="1">FPRL280</strain>
    </source>
</reference>
<sequence>MLKPKARDKKMYKLVKVSE</sequence>